<evidence type="ECO:0000259" key="1">
    <source>
        <dbReference type="SMART" id="SM00860"/>
    </source>
</evidence>
<evidence type="ECO:0000313" key="3">
    <source>
        <dbReference type="Proteomes" id="UP000610594"/>
    </source>
</evidence>
<dbReference type="InterPro" id="IPR037883">
    <property type="entry name" value="Knr4/Smi1-like_sf"/>
</dbReference>
<organism evidence="2 3">
    <name type="scientific">Massilia genomosp. 1</name>
    <dbReference type="NCBI Taxonomy" id="2609280"/>
    <lineage>
        <taxon>Bacteria</taxon>
        <taxon>Pseudomonadati</taxon>
        <taxon>Pseudomonadota</taxon>
        <taxon>Betaproteobacteria</taxon>
        <taxon>Burkholderiales</taxon>
        <taxon>Oxalobacteraceae</taxon>
        <taxon>Telluria group</taxon>
        <taxon>Massilia</taxon>
    </lineage>
</organism>
<dbReference type="EMBL" id="WHJF01000155">
    <property type="protein sequence ID" value="NHZ66667.1"/>
    <property type="molecule type" value="Genomic_DNA"/>
</dbReference>
<name>A0ABX0N490_9BURK</name>
<dbReference type="InterPro" id="IPR018958">
    <property type="entry name" value="Knr4/Smi1-like_dom"/>
</dbReference>
<dbReference type="RefSeq" id="WP_167240579.1">
    <property type="nucleotide sequence ID" value="NZ_WHJF01000155.1"/>
</dbReference>
<sequence length="191" mass="21188">MASLEQAFGEVRRALEALHPDLSKRLGEPASAAQITSFEQETGIRLPDPVRLLYRQADGCNQGDGIFGGWEWIPLEFVSDHVAELQISLESDRPDEVEAMTLVPLFCADGDYLCIRHTEDCGKLYHVPHDSPTVEPVVETLAAFLEQFVARLSAGALVFSQFTTPRGAYFSVSPPNRDYWPPDFDQPGSGY</sequence>
<reference evidence="2 3" key="1">
    <citation type="submission" date="2019-10" db="EMBL/GenBank/DDBJ databases">
        <title>Taxonomy of Antarctic Massilia spp.: description of Massilia rubra sp. nov., Massilia aquatica sp. nov., Massilia mucilaginosa sp. nov., Massilia frigida sp. nov. isolated from streams, lakes and regoliths.</title>
        <authorList>
            <person name="Holochova P."/>
            <person name="Sedlacek I."/>
            <person name="Kralova S."/>
            <person name="Maslanova I."/>
            <person name="Busse H.-J."/>
            <person name="Stankova E."/>
            <person name="Vrbovska V."/>
            <person name="Kovarovic V."/>
            <person name="Bartak M."/>
            <person name="Svec P."/>
            <person name="Pantucek R."/>
        </authorList>
    </citation>
    <scope>NUCLEOTIDE SEQUENCE [LARGE SCALE GENOMIC DNA]</scope>
    <source>
        <strain evidence="2 3">CCM 8694</strain>
    </source>
</reference>
<dbReference type="SMART" id="SM00860">
    <property type="entry name" value="SMI1_KNR4"/>
    <property type="match status" value="1"/>
</dbReference>
<evidence type="ECO:0000313" key="2">
    <source>
        <dbReference type="EMBL" id="NHZ66667.1"/>
    </source>
</evidence>
<gene>
    <name evidence="2" type="ORF">F1735_30995</name>
</gene>
<dbReference type="SUPFAM" id="SSF160631">
    <property type="entry name" value="SMI1/KNR4-like"/>
    <property type="match status" value="1"/>
</dbReference>
<proteinExistence type="predicted"/>
<feature type="domain" description="Knr4/Smi1-like" evidence="1">
    <location>
        <begin position="29"/>
        <end position="147"/>
    </location>
</feature>
<comment type="caution">
    <text evidence="2">The sequence shown here is derived from an EMBL/GenBank/DDBJ whole genome shotgun (WGS) entry which is preliminary data.</text>
</comment>
<dbReference type="Proteomes" id="UP000610594">
    <property type="component" value="Unassembled WGS sequence"/>
</dbReference>
<protein>
    <recommendedName>
        <fullName evidence="1">Knr4/Smi1-like domain-containing protein</fullName>
    </recommendedName>
</protein>
<dbReference type="Gene3D" id="3.40.1580.10">
    <property type="entry name" value="SMI1/KNR4-like"/>
    <property type="match status" value="1"/>
</dbReference>
<dbReference type="Pfam" id="PF09346">
    <property type="entry name" value="SMI1_KNR4"/>
    <property type="match status" value="1"/>
</dbReference>
<keyword evidence="3" id="KW-1185">Reference proteome</keyword>
<accession>A0ABX0N490</accession>